<dbReference type="InterPro" id="IPR048769">
    <property type="entry name" value="HepT-like_dom"/>
</dbReference>
<evidence type="ECO:0000313" key="3">
    <source>
        <dbReference type="Proteomes" id="UP000220527"/>
    </source>
</evidence>
<feature type="domain" description="HepT-like" evidence="1">
    <location>
        <begin position="2"/>
        <end position="64"/>
    </location>
</feature>
<keyword evidence="3" id="KW-1185">Reference proteome</keyword>
<protein>
    <recommendedName>
        <fullName evidence="1">HepT-like domain-containing protein</fullName>
    </recommendedName>
</protein>
<organism evidence="2 3">
    <name type="scientific">Candidatus Viridilinea mediisalina</name>
    <dbReference type="NCBI Taxonomy" id="2024553"/>
    <lineage>
        <taxon>Bacteria</taxon>
        <taxon>Bacillati</taxon>
        <taxon>Chloroflexota</taxon>
        <taxon>Chloroflexia</taxon>
        <taxon>Chloroflexales</taxon>
        <taxon>Chloroflexineae</taxon>
        <taxon>Oscillochloridaceae</taxon>
        <taxon>Candidatus Viridilinea</taxon>
    </lineage>
</organism>
<evidence type="ECO:0000313" key="2">
    <source>
        <dbReference type="EMBL" id="PDW03612.1"/>
    </source>
</evidence>
<gene>
    <name evidence="2" type="ORF">CJ255_08050</name>
</gene>
<reference evidence="3" key="1">
    <citation type="submission" date="2017-08" db="EMBL/GenBank/DDBJ databases">
        <authorList>
            <person name="Grouzdev D.S."/>
            <person name="Gaisin V.A."/>
            <person name="Rysina M.S."/>
            <person name="Gorlenko V.M."/>
        </authorList>
    </citation>
    <scope>NUCLEOTIDE SEQUENCE [LARGE SCALE GENOMIC DNA]</scope>
    <source>
        <strain evidence="3">Kir15-3F</strain>
    </source>
</reference>
<dbReference type="EMBL" id="NQWI01000026">
    <property type="protein sequence ID" value="PDW03612.1"/>
    <property type="molecule type" value="Genomic_DNA"/>
</dbReference>
<dbReference type="Pfam" id="PF20797">
    <property type="entry name" value="HepT-like_2"/>
    <property type="match status" value="1"/>
</dbReference>
<accession>A0A2A6RKP3</accession>
<proteinExistence type="predicted"/>
<sequence length="71" mass="8516">MEEKRPAVISREVRFCLDEYRGFRHVVRHIYTFNLRSTRLQELALGLRNCYDSLQHDLQSFITFLKQVEAA</sequence>
<comment type="caution">
    <text evidence="2">The sequence shown here is derived from an EMBL/GenBank/DDBJ whole genome shotgun (WGS) entry which is preliminary data.</text>
</comment>
<name>A0A2A6RKP3_9CHLR</name>
<evidence type="ECO:0000259" key="1">
    <source>
        <dbReference type="Pfam" id="PF20797"/>
    </source>
</evidence>
<dbReference type="AlphaFoldDB" id="A0A2A6RKP3"/>
<dbReference type="Proteomes" id="UP000220527">
    <property type="component" value="Unassembled WGS sequence"/>
</dbReference>